<evidence type="ECO:0000256" key="2">
    <source>
        <dbReference type="SAM" id="Phobius"/>
    </source>
</evidence>
<protein>
    <submittedName>
        <fullName evidence="4">MCE family protein</fullName>
    </submittedName>
</protein>
<keyword evidence="5" id="KW-1185">Reference proteome</keyword>
<feature type="region of interest" description="Disordered" evidence="1">
    <location>
        <begin position="408"/>
        <end position="557"/>
    </location>
</feature>
<dbReference type="AlphaFoldDB" id="A0A9X3C3Y2"/>
<accession>A0A9X3C3Y2</accession>
<evidence type="ECO:0000256" key="1">
    <source>
        <dbReference type="SAM" id="MobiDB-lite"/>
    </source>
</evidence>
<feature type="compositionally biased region" description="Pro residues" evidence="1">
    <location>
        <begin position="487"/>
        <end position="510"/>
    </location>
</feature>
<keyword evidence="2" id="KW-0812">Transmembrane</keyword>
<dbReference type="InterPro" id="IPR003399">
    <property type="entry name" value="Mce/MlaD"/>
</dbReference>
<feature type="domain" description="Mce/MlaD" evidence="3">
    <location>
        <begin position="39"/>
        <end position="115"/>
    </location>
</feature>
<dbReference type="RefSeq" id="WP_263998752.1">
    <property type="nucleotide sequence ID" value="NZ_JACKVK010000013.1"/>
</dbReference>
<evidence type="ECO:0000313" key="5">
    <source>
        <dbReference type="Proteomes" id="UP001141629"/>
    </source>
</evidence>
<keyword evidence="2" id="KW-0472">Membrane</keyword>
<dbReference type="GO" id="GO:0005576">
    <property type="term" value="C:extracellular region"/>
    <property type="evidence" value="ECO:0007669"/>
    <property type="project" value="TreeGrafter"/>
</dbReference>
<evidence type="ECO:0000259" key="3">
    <source>
        <dbReference type="Pfam" id="PF02470"/>
    </source>
</evidence>
<dbReference type="InterPro" id="IPR052336">
    <property type="entry name" value="MlaD_Phospholipid_Transporter"/>
</dbReference>
<dbReference type="PANTHER" id="PTHR33371">
    <property type="entry name" value="INTERMEMBRANE PHOSPHOLIPID TRANSPORT SYSTEM BINDING PROTEIN MLAD-RELATED"/>
    <property type="match status" value="1"/>
</dbReference>
<dbReference type="PANTHER" id="PTHR33371:SF16">
    <property type="entry name" value="MCE-FAMILY PROTEIN MCE3F"/>
    <property type="match status" value="1"/>
</dbReference>
<dbReference type="InterPro" id="IPR005693">
    <property type="entry name" value="Mce"/>
</dbReference>
<name>A0A9X3C3Y2_9MYCO</name>
<feature type="compositionally biased region" description="Low complexity" evidence="1">
    <location>
        <begin position="511"/>
        <end position="531"/>
    </location>
</feature>
<dbReference type="Pfam" id="PF02470">
    <property type="entry name" value="MlaD"/>
    <property type="match status" value="1"/>
</dbReference>
<feature type="transmembrane region" description="Helical" evidence="2">
    <location>
        <begin position="12"/>
        <end position="31"/>
    </location>
</feature>
<reference evidence="4" key="2">
    <citation type="journal article" date="2022" name="BMC Genomics">
        <title>Comparative genome analysis of mycobacteria focusing on tRNA and non-coding RNA.</title>
        <authorList>
            <person name="Behra P.R.K."/>
            <person name="Pettersson B.M.F."/>
            <person name="Ramesh M."/>
            <person name="Das S."/>
            <person name="Dasgupta S."/>
            <person name="Kirsebom L.A."/>
        </authorList>
    </citation>
    <scope>NUCLEOTIDE SEQUENCE</scope>
    <source>
        <strain evidence="4">DSM 44838</strain>
    </source>
</reference>
<organism evidence="4 5">
    <name type="scientific">Mycobacterium yunnanensis</name>
    <dbReference type="NCBI Taxonomy" id="368477"/>
    <lineage>
        <taxon>Bacteria</taxon>
        <taxon>Bacillati</taxon>
        <taxon>Actinomycetota</taxon>
        <taxon>Actinomycetes</taxon>
        <taxon>Mycobacteriales</taxon>
        <taxon>Mycobacteriaceae</taxon>
        <taxon>Mycobacterium</taxon>
    </lineage>
</organism>
<keyword evidence="2" id="KW-1133">Transmembrane helix</keyword>
<dbReference type="Proteomes" id="UP001141629">
    <property type="component" value="Unassembled WGS sequence"/>
</dbReference>
<dbReference type="EMBL" id="JACKVK010000013">
    <property type="protein sequence ID" value="MCV7423786.1"/>
    <property type="molecule type" value="Genomic_DNA"/>
</dbReference>
<evidence type="ECO:0000313" key="4">
    <source>
        <dbReference type="EMBL" id="MCV7423786.1"/>
    </source>
</evidence>
<comment type="caution">
    <text evidence="4">The sequence shown here is derived from an EMBL/GenBank/DDBJ whole genome shotgun (WGS) entry which is preliminary data.</text>
</comment>
<reference evidence="4" key="1">
    <citation type="submission" date="2020-07" db="EMBL/GenBank/DDBJ databases">
        <authorList>
            <person name="Pettersson B.M.F."/>
            <person name="Behra P.R.K."/>
            <person name="Ramesh M."/>
            <person name="Das S."/>
            <person name="Dasgupta S."/>
            <person name="Kirsebom L.A."/>
        </authorList>
    </citation>
    <scope>NUCLEOTIDE SEQUENCE</scope>
    <source>
        <strain evidence="4">DSM 44838</strain>
    </source>
</reference>
<proteinExistence type="predicted"/>
<dbReference type="NCBIfam" id="TIGR00996">
    <property type="entry name" value="Mtu_fam_mce"/>
    <property type="match status" value="1"/>
</dbReference>
<sequence length="573" mass="60184">MLTRVVRIQLTIFAVITVVVITTVSLLYLHVPAALGFGTYTLTANFAASGGLYEKSNVTYRGTTVGQVTAVSLTHGHGVDATMKLDTGTSIPANVTASVKSMSAIGEQYIDLVPPADPSRDVLRNGSRIDRAHTDIPGDVAGLLGQAQRLVDSLDQSRLRDLLHETFKAFDGSGPELARLIESSRLLVDEANSHADDTTALIDQAGPVLDGQIRSGDNIKSIADGLARLSTEASKAGPQVRSVLQSAPAAARAATDTFDGIRPSFPTLAANLANFGRIGVIYRKSIEQVLVIFPAVTTVLLTTAEQLPGDEGAKADFKFNLGDPPPCFTGFIPPALQRTPADETLRDLPKDLYCKVAQNDPTAVRGARNYPCQEFPGKRAPTVQLCRDPVGYVPVGTNPFRGPPVPYGTPITDPRNILPPNKYPFIPPEADYDPGPPVVQLPPGVAPGPGPALTPPFPEQTPPVTPGPQPFPLPFRAPPDQQVPPYGQQPPAPAPDVPPPPAPSPEPAAPLPAEAPSNPDAGAPQASAATATYDPASGQFLDPDGHISTFATGTGGSMTAETWVDLMTDPRSA</sequence>
<feature type="compositionally biased region" description="Pro residues" evidence="1">
    <location>
        <begin position="434"/>
        <end position="477"/>
    </location>
</feature>
<gene>
    <name evidence="4" type="ORF">H7K45_24840</name>
</gene>